<dbReference type="EMBL" id="KB445639">
    <property type="protein sequence ID" value="EMD67020.1"/>
    <property type="molecule type" value="Genomic_DNA"/>
</dbReference>
<dbReference type="Pfam" id="PF06985">
    <property type="entry name" value="HET"/>
    <property type="match status" value="1"/>
</dbReference>
<name>M2SXH8_COCSN</name>
<dbReference type="RefSeq" id="XP_007696784.1">
    <property type="nucleotide sequence ID" value="XM_007698594.1"/>
</dbReference>
<dbReference type="STRING" id="665912.M2SXH8"/>
<accession>M2SXH8</accession>
<dbReference type="OrthoDB" id="674604at2759"/>
<dbReference type="HOGENOM" id="CLU_000288_138_5_1"/>
<dbReference type="KEGG" id="bsc:COCSADRAFT_157460"/>
<keyword evidence="3" id="KW-1185">Reference proteome</keyword>
<reference evidence="2 3" key="1">
    <citation type="journal article" date="2012" name="PLoS Pathog.">
        <title>Diverse lifestyles and strategies of plant pathogenesis encoded in the genomes of eighteen Dothideomycetes fungi.</title>
        <authorList>
            <person name="Ohm R.A."/>
            <person name="Feau N."/>
            <person name="Henrissat B."/>
            <person name="Schoch C.L."/>
            <person name="Horwitz B.A."/>
            <person name="Barry K.W."/>
            <person name="Condon B.J."/>
            <person name="Copeland A.C."/>
            <person name="Dhillon B."/>
            <person name="Glaser F."/>
            <person name="Hesse C.N."/>
            <person name="Kosti I."/>
            <person name="LaButti K."/>
            <person name="Lindquist E.A."/>
            <person name="Lucas S."/>
            <person name="Salamov A.A."/>
            <person name="Bradshaw R.E."/>
            <person name="Ciuffetti L."/>
            <person name="Hamelin R.C."/>
            <person name="Kema G.H.J."/>
            <person name="Lawrence C."/>
            <person name="Scott J.A."/>
            <person name="Spatafora J.W."/>
            <person name="Turgeon B.G."/>
            <person name="de Wit P.J.G.M."/>
            <person name="Zhong S."/>
            <person name="Goodwin S.B."/>
            <person name="Grigoriev I.V."/>
        </authorList>
    </citation>
    <scope>NUCLEOTIDE SEQUENCE [LARGE SCALE GENOMIC DNA]</scope>
    <source>
        <strain evidence="3">ND90Pr / ATCC 201652</strain>
    </source>
</reference>
<protein>
    <recommendedName>
        <fullName evidence="1">Heterokaryon incompatibility domain-containing protein</fullName>
    </recommendedName>
</protein>
<evidence type="ECO:0000259" key="1">
    <source>
        <dbReference type="Pfam" id="PF06985"/>
    </source>
</evidence>
<dbReference type="PANTHER" id="PTHR10622">
    <property type="entry name" value="HET DOMAIN-CONTAINING PROTEIN"/>
    <property type="match status" value="1"/>
</dbReference>
<dbReference type="InterPro" id="IPR010730">
    <property type="entry name" value="HET"/>
</dbReference>
<dbReference type="AlphaFoldDB" id="M2SXH8"/>
<dbReference type="GeneID" id="19131825"/>
<evidence type="ECO:0000313" key="2">
    <source>
        <dbReference type="EMBL" id="EMD67020.1"/>
    </source>
</evidence>
<organism evidence="2 3">
    <name type="scientific">Cochliobolus sativus (strain ND90Pr / ATCC 201652)</name>
    <name type="common">Common root rot and spot blotch fungus</name>
    <name type="synonym">Bipolaris sorokiniana</name>
    <dbReference type="NCBI Taxonomy" id="665912"/>
    <lineage>
        <taxon>Eukaryota</taxon>
        <taxon>Fungi</taxon>
        <taxon>Dikarya</taxon>
        <taxon>Ascomycota</taxon>
        <taxon>Pezizomycotina</taxon>
        <taxon>Dothideomycetes</taxon>
        <taxon>Pleosporomycetidae</taxon>
        <taxon>Pleosporales</taxon>
        <taxon>Pleosporineae</taxon>
        <taxon>Pleosporaceae</taxon>
        <taxon>Bipolaris</taxon>
    </lineage>
</organism>
<dbReference type="PANTHER" id="PTHR10622:SF11">
    <property type="entry name" value="HET-DOMAIN-CONTAINING PROTEIN"/>
    <property type="match status" value="1"/>
</dbReference>
<dbReference type="Proteomes" id="UP000016934">
    <property type="component" value="Unassembled WGS sequence"/>
</dbReference>
<feature type="domain" description="Heterokaryon incompatibility" evidence="1">
    <location>
        <begin position="25"/>
        <end position="130"/>
    </location>
</feature>
<gene>
    <name evidence="2" type="ORF">COCSADRAFT_157460</name>
</gene>
<dbReference type="OMA" id="FCANQAK"/>
<proteinExistence type="predicted"/>
<evidence type="ECO:0000313" key="3">
    <source>
        <dbReference type="Proteomes" id="UP000016934"/>
    </source>
</evidence>
<sequence length="176" mass="20082">MRLLKSRTDDSFSPTWFAPSSTPNYVTLSHRWEGDDQEITLQDLKDGSAKGKLGYSKVRFCANQAKNDGLEYIWVGSCCIDKSNNSELAEAIISMFRWYRNAAKCYVYLGDVPSKHNSWLSDFEKSQWSKRGNVEFYAKDGQLLGTKFTLQDHIHNITGIERSVLQGDNMSTFSIK</sequence>
<reference evidence="3" key="2">
    <citation type="journal article" date="2013" name="PLoS Genet.">
        <title>Comparative genome structure, secondary metabolite, and effector coding capacity across Cochliobolus pathogens.</title>
        <authorList>
            <person name="Condon B.J."/>
            <person name="Leng Y."/>
            <person name="Wu D."/>
            <person name="Bushley K.E."/>
            <person name="Ohm R.A."/>
            <person name="Otillar R."/>
            <person name="Martin J."/>
            <person name="Schackwitz W."/>
            <person name="Grimwood J."/>
            <person name="MohdZainudin N."/>
            <person name="Xue C."/>
            <person name="Wang R."/>
            <person name="Manning V.A."/>
            <person name="Dhillon B."/>
            <person name="Tu Z.J."/>
            <person name="Steffenson B.J."/>
            <person name="Salamov A."/>
            <person name="Sun H."/>
            <person name="Lowry S."/>
            <person name="LaButti K."/>
            <person name="Han J."/>
            <person name="Copeland A."/>
            <person name="Lindquist E."/>
            <person name="Barry K."/>
            <person name="Schmutz J."/>
            <person name="Baker S.E."/>
            <person name="Ciuffetti L.M."/>
            <person name="Grigoriev I.V."/>
            <person name="Zhong S."/>
            <person name="Turgeon B.G."/>
        </authorList>
    </citation>
    <scope>NUCLEOTIDE SEQUENCE [LARGE SCALE GENOMIC DNA]</scope>
    <source>
        <strain evidence="3">ND90Pr / ATCC 201652</strain>
    </source>
</reference>